<evidence type="ECO:0000259" key="2">
    <source>
        <dbReference type="PROSITE" id="PS51833"/>
    </source>
</evidence>
<dbReference type="SUPFAM" id="SSF109604">
    <property type="entry name" value="HD-domain/PDEase-like"/>
    <property type="match status" value="1"/>
</dbReference>
<dbReference type="InterPro" id="IPR052340">
    <property type="entry name" value="RNase_Y/CdgJ"/>
</dbReference>
<dbReference type="Pfam" id="PF08668">
    <property type="entry name" value="HDOD"/>
    <property type="match status" value="1"/>
</dbReference>
<evidence type="ECO:0000313" key="3">
    <source>
        <dbReference type="EMBL" id="NGO38029.1"/>
    </source>
</evidence>
<evidence type="ECO:0000256" key="1">
    <source>
        <dbReference type="SAM" id="Coils"/>
    </source>
</evidence>
<dbReference type="Gene3D" id="1.10.3210.10">
    <property type="entry name" value="Hypothetical protein af1432"/>
    <property type="match status" value="1"/>
</dbReference>
<dbReference type="PANTHER" id="PTHR33525">
    <property type="match status" value="1"/>
</dbReference>
<reference evidence="3 4" key="1">
    <citation type="submission" date="2020-02" db="EMBL/GenBank/DDBJ databases">
        <title>Draft genome sequence of Limisphaera ngatamarikiensis NGM72.4T, a thermophilic Verrucomicrobia grouped in subdivision 3.</title>
        <authorList>
            <person name="Carere C.R."/>
            <person name="Steen J."/>
            <person name="Hugenholtz P."/>
            <person name="Stott M.B."/>
        </authorList>
    </citation>
    <scope>NUCLEOTIDE SEQUENCE [LARGE SCALE GENOMIC DNA]</scope>
    <source>
        <strain evidence="3 4">NGM72.4</strain>
    </source>
</reference>
<dbReference type="PANTHER" id="PTHR33525:SF3">
    <property type="entry name" value="RIBONUCLEASE Y"/>
    <property type="match status" value="1"/>
</dbReference>
<accession>A0A6M1RKA8</accession>
<dbReference type="Proteomes" id="UP000477311">
    <property type="component" value="Unassembled WGS sequence"/>
</dbReference>
<proteinExistence type="predicted"/>
<dbReference type="InterPro" id="IPR003607">
    <property type="entry name" value="HD/PDEase_dom"/>
</dbReference>
<evidence type="ECO:0000313" key="4">
    <source>
        <dbReference type="Proteomes" id="UP000477311"/>
    </source>
</evidence>
<comment type="caution">
    <text evidence="3">The sequence shown here is derived from an EMBL/GenBank/DDBJ whole genome shotgun (WGS) entry which is preliminary data.</text>
</comment>
<dbReference type="AlphaFoldDB" id="A0A6M1RKA8"/>
<dbReference type="InterPro" id="IPR006675">
    <property type="entry name" value="HDIG_dom"/>
</dbReference>
<organism evidence="3 4">
    <name type="scientific">Limisphaera ngatamarikiensis</name>
    <dbReference type="NCBI Taxonomy" id="1324935"/>
    <lineage>
        <taxon>Bacteria</taxon>
        <taxon>Pseudomonadati</taxon>
        <taxon>Verrucomicrobiota</taxon>
        <taxon>Verrucomicrobiia</taxon>
        <taxon>Limisphaerales</taxon>
        <taxon>Limisphaeraceae</taxon>
        <taxon>Limisphaera</taxon>
    </lineage>
</organism>
<keyword evidence="1" id="KW-0175">Coiled coil</keyword>
<name>A0A6M1RKA8_9BACT</name>
<dbReference type="CDD" id="cd00077">
    <property type="entry name" value="HDc"/>
    <property type="match status" value="1"/>
</dbReference>
<dbReference type="InterPro" id="IPR013976">
    <property type="entry name" value="HDOD"/>
</dbReference>
<feature type="coiled-coil region" evidence="1">
    <location>
        <begin position="254"/>
        <end position="284"/>
    </location>
</feature>
<protein>
    <submittedName>
        <fullName evidence="3">HDOD domain-containing protein</fullName>
    </submittedName>
</protein>
<dbReference type="NCBIfam" id="TIGR00277">
    <property type="entry name" value="HDIG"/>
    <property type="match status" value="1"/>
</dbReference>
<gene>
    <name evidence="3" type="ORF">G4L39_01270</name>
</gene>
<sequence>MKAQEIVAKVRNLPPVSQAALRLVTMLDQPAISNDEIVEVLKCDNVLTAKLLRACNSPFFGLEEPVASVDQAVFLLGHQQILHIVLSLAFGGAMSVVLPQHAVEAEDLWRHSVTTAQAAETVLAEGLELREEVEPSVAFTVGLLHDLGKLVMAQVLPADQQAEIRARVALAGMSRSEAEQDVVGTDHAEVGGELLRLWHLPETLVEGVRYHHQPRLDHPRCLSVIAHVANVVAHRARSDAPNVPGTGLLDPAVEQRLQLDENRLEELAARLRDQFEQIEHLMRLG</sequence>
<keyword evidence="4" id="KW-1185">Reference proteome</keyword>
<feature type="domain" description="HDOD" evidence="2">
    <location>
        <begin position="13"/>
        <end position="214"/>
    </location>
</feature>
<dbReference type="EMBL" id="JAAKYA010000006">
    <property type="protein sequence ID" value="NGO38029.1"/>
    <property type="molecule type" value="Genomic_DNA"/>
</dbReference>
<dbReference type="PROSITE" id="PS51833">
    <property type="entry name" value="HDOD"/>
    <property type="match status" value="1"/>
</dbReference>
<dbReference type="RefSeq" id="WP_165105312.1">
    <property type="nucleotide sequence ID" value="NZ_JAAKYA010000006.1"/>
</dbReference>